<accession>A0AAD9V0W1</accession>
<comment type="caution">
    <text evidence="2">The sequence shown here is derived from an EMBL/GenBank/DDBJ whole genome shotgun (WGS) entry which is preliminary data.</text>
</comment>
<dbReference type="EMBL" id="JARQWQ010000051">
    <property type="protein sequence ID" value="KAK2557088.1"/>
    <property type="molecule type" value="Genomic_DNA"/>
</dbReference>
<sequence length="149" mass="17190">MKTHNPEQSALSSKTRKISRRERCCILGKEVAKIGETCTYAANPEHIGRNSHYHMMKTSVWMRHSHPIKLRSLQKCKPYKSLYEKCCKYESSLITRDIQEARRKIKKYFRKARKNSVREGEGSSDDSQGGRPSEQSGNSAHKTGEEYIP</sequence>
<reference evidence="2" key="2">
    <citation type="journal article" date="2023" name="Science">
        <title>Genomic signatures of disease resistance in endangered staghorn corals.</title>
        <authorList>
            <person name="Vollmer S.V."/>
            <person name="Selwyn J.D."/>
            <person name="Despard B.A."/>
            <person name="Roesel C.L."/>
        </authorList>
    </citation>
    <scope>NUCLEOTIDE SEQUENCE</scope>
    <source>
        <strain evidence="2">K2</strain>
    </source>
</reference>
<name>A0AAD9V0W1_ACRCE</name>
<organism evidence="2 3">
    <name type="scientific">Acropora cervicornis</name>
    <name type="common">Staghorn coral</name>
    <dbReference type="NCBI Taxonomy" id="6130"/>
    <lineage>
        <taxon>Eukaryota</taxon>
        <taxon>Metazoa</taxon>
        <taxon>Cnidaria</taxon>
        <taxon>Anthozoa</taxon>
        <taxon>Hexacorallia</taxon>
        <taxon>Scleractinia</taxon>
        <taxon>Astrocoeniina</taxon>
        <taxon>Acroporidae</taxon>
        <taxon>Acropora</taxon>
    </lineage>
</organism>
<evidence type="ECO:0000256" key="1">
    <source>
        <dbReference type="SAM" id="MobiDB-lite"/>
    </source>
</evidence>
<gene>
    <name evidence="2" type="ORF">P5673_020559</name>
</gene>
<reference evidence="2" key="1">
    <citation type="journal article" date="2023" name="G3 (Bethesda)">
        <title>Whole genome assembly and annotation of the endangered Caribbean coral Acropora cervicornis.</title>
        <authorList>
            <person name="Selwyn J.D."/>
            <person name="Vollmer S.V."/>
        </authorList>
    </citation>
    <scope>NUCLEOTIDE SEQUENCE</scope>
    <source>
        <strain evidence="2">K2</strain>
    </source>
</reference>
<proteinExistence type="predicted"/>
<feature type="region of interest" description="Disordered" evidence="1">
    <location>
        <begin position="109"/>
        <end position="149"/>
    </location>
</feature>
<dbReference type="AlphaFoldDB" id="A0AAD9V0W1"/>
<evidence type="ECO:0000313" key="3">
    <source>
        <dbReference type="Proteomes" id="UP001249851"/>
    </source>
</evidence>
<dbReference type="Proteomes" id="UP001249851">
    <property type="component" value="Unassembled WGS sequence"/>
</dbReference>
<keyword evidence="3" id="KW-1185">Reference proteome</keyword>
<protein>
    <submittedName>
        <fullName evidence="2">Uncharacterized protein</fullName>
    </submittedName>
</protein>
<evidence type="ECO:0000313" key="2">
    <source>
        <dbReference type="EMBL" id="KAK2557088.1"/>
    </source>
</evidence>